<dbReference type="PROSITE" id="PS01043">
    <property type="entry name" value="TRANSPOSASE_IS30"/>
    <property type="match status" value="1"/>
</dbReference>
<keyword evidence="8" id="KW-1185">Reference proteome</keyword>
<organism evidence="7 8">
    <name type="scientific">Pseudohalioglobus lutimaris</name>
    <dbReference type="NCBI Taxonomy" id="1737061"/>
    <lineage>
        <taxon>Bacteria</taxon>
        <taxon>Pseudomonadati</taxon>
        <taxon>Pseudomonadota</taxon>
        <taxon>Gammaproteobacteria</taxon>
        <taxon>Cellvibrionales</taxon>
        <taxon>Halieaceae</taxon>
        <taxon>Pseudohalioglobus</taxon>
    </lineage>
</organism>
<dbReference type="Gene3D" id="3.30.420.10">
    <property type="entry name" value="Ribonuclease H-like superfamily/Ribonuclease H"/>
    <property type="match status" value="1"/>
</dbReference>
<evidence type="ECO:0000256" key="1">
    <source>
        <dbReference type="ARBA" id="ARBA00002190"/>
    </source>
</evidence>
<evidence type="ECO:0000313" key="7">
    <source>
        <dbReference type="EMBL" id="PLW70554.1"/>
    </source>
</evidence>
<evidence type="ECO:0000256" key="2">
    <source>
        <dbReference type="ARBA" id="ARBA00006363"/>
    </source>
</evidence>
<dbReference type="OrthoDB" id="9803231at2"/>
<dbReference type="InterPro" id="IPR025246">
    <property type="entry name" value="IS30-like_HTH"/>
</dbReference>
<comment type="function">
    <text evidence="1">Required for the transposition of the insertion element.</text>
</comment>
<dbReference type="InterPro" id="IPR036388">
    <property type="entry name" value="WH-like_DNA-bd_sf"/>
</dbReference>
<dbReference type="PANTHER" id="PTHR10948:SF23">
    <property type="entry name" value="TRANSPOSASE INSI FOR INSERTION SEQUENCE ELEMENT IS30A-RELATED"/>
    <property type="match status" value="1"/>
</dbReference>
<dbReference type="GO" id="GO:0003677">
    <property type="term" value="F:DNA binding"/>
    <property type="evidence" value="ECO:0007669"/>
    <property type="project" value="UniProtKB-KW"/>
</dbReference>
<dbReference type="PANTHER" id="PTHR10948">
    <property type="entry name" value="TRANSPOSASE"/>
    <property type="match status" value="1"/>
</dbReference>
<evidence type="ECO:0000256" key="5">
    <source>
        <dbReference type="ARBA" id="ARBA00023172"/>
    </source>
</evidence>
<dbReference type="PROSITE" id="PS50994">
    <property type="entry name" value="INTEGRASE"/>
    <property type="match status" value="1"/>
</dbReference>
<keyword evidence="5" id="KW-0233">DNA recombination</keyword>
<accession>A0A2N5X7T7</accession>
<feature type="domain" description="Integrase catalytic" evidence="6">
    <location>
        <begin position="167"/>
        <end position="329"/>
    </location>
</feature>
<dbReference type="Pfam" id="PF13936">
    <property type="entry name" value="HTH_38"/>
    <property type="match status" value="1"/>
</dbReference>
<dbReference type="GO" id="GO:0004803">
    <property type="term" value="F:transposase activity"/>
    <property type="evidence" value="ECO:0007669"/>
    <property type="project" value="InterPro"/>
</dbReference>
<dbReference type="InterPro" id="IPR051917">
    <property type="entry name" value="Transposase-Integrase"/>
</dbReference>
<dbReference type="InterPro" id="IPR012337">
    <property type="entry name" value="RNaseH-like_sf"/>
</dbReference>
<dbReference type="InterPro" id="IPR036397">
    <property type="entry name" value="RNaseH_sf"/>
</dbReference>
<reference evidence="7 8" key="1">
    <citation type="submission" date="2018-01" db="EMBL/GenBank/DDBJ databases">
        <title>The draft genome sequence of Halioglobus lutimaris HF004.</title>
        <authorList>
            <person name="Du Z.-J."/>
            <person name="Shi M.-J."/>
        </authorList>
    </citation>
    <scope>NUCLEOTIDE SEQUENCE [LARGE SCALE GENOMIC DNA]</scope>
    <source>
        <strain evidence="7 8">HF004</strain>
    </source>
</reference>
<dbReference type="Gene3D" id="1.10.10.10">
    <property type="entry name" value="Winged helix-like DNA-binding domain superfamily/Winged helix DNA-binding domain"/>
    <property type="match status" value="1"/>
</dbReference>
<dbReference type="EMBL" id="PKUS01000001">
    <property type="protein sequence ID" value="PLW70554.1"/>
    <property type="molecule type" value="Genomic_DNA"/>
</dbReference>
<dbReference type="RefSeq" id="WP_101516883.1">
    <property type="nucleotide sequence ID" value="NZ_PKUS01000001.1"/>
</dbReference>
<proteinExistence type="inferred from homology"/>
<dbReference type="NCBIfam" id="NF033563">
    <property type="entry name" value="transpos_IS30"/>
    <property type="match status" value="1"/>
</dbReference>
<evidence type="ECO:0000259" key="6">
    <source>
        <dbReference type="PROSITE" id="PS50994"/>
    </source>
</evidence>
<keyword evidence="4" id="KW-0238">DNA-binding</keyword>
<evidence type="ECO:0000313" key="8">
    <source>
        <dbReference type="Proteomes" id="UP000235005"/>
    </source>
</evidence>
<dbReference type="Proteomes" id="UP000235005">
    <property type="component" value="Unassembled WGS sequence"/>
</dbReference>
<keyword evidence="3" id="KW-0815">Transposition</keyword>
<dbReference type="AlphaFoldDB" id="A0A2N5X7T7"/>
<protein>
    <submittedName>
        <fullName evidence="7">IS30 family transposase</fullName>
    </submittedName>
</protein>
<comment type="caution">
    <text evidence="7">The sequence shown here is derived from an EMBL/GenBank/DDBJ whole genome shotgun (WGS) entry which is preliminary data.</text>
</comment>
<dbReference type="InterPro" id="IPR053392">
    <property type="entry name" value="Transposase_IS30-like"/>
</dbReference>
<dbReference type="SUPFAM" id="SSF53098">
    <property type="entry name" value="Ribonuclease H-like"/>
    <property type="match status" value="1"/>
</dbReference>
<dbReference type="GO" id="GO:0006313">
    <property type="term" value="P:DNA transposition"/>
    <property type="evidence" value="ECO:0007669"/>
    <property type="project" value="InterPro"/>
</dbReference>
<comment type="similarity">
    <text evidence="2">Belongs to the transposase IS30 family.</text>
</comment>
<dbReference type="GO" id="GO:0015074">
    <property type="term" value="P:DNA integration"/>
    <property type="evidence" value="ECO:0007669"/>
    <property type="project" value="InterPro"/>
</dbReference>
<evidence type="ECO:0000256" key="4">
    <source>
        <dbReference type="ARBA" id="ARBA00023125"/>
    </source>
</evidence>
<sequence>MTYYDHLGPEERAVIMLERDRGASLRQIASRLGRSPSTVSRELKRNTQSSEYCATRAGKAYQRRRERCVKPRKLVANPALWQFVESQLVSDKWSPEQIAATLKIRYPERADMHVSPETIYAHIYAYPRGEFRKLCVESLRRGKSKRGPRGSRESNYSSLKIAPEQRIASRPAAVNSREIAGHWEGDLIVGAMNQSCVGTLVERKTGFVILARMESKSASHVREGFELSMAHVPDFLRLSMTYDRGAEMAEHPLMSRHLDLKIYFADCKAPWQRGSSENINGLIRQFLPKGEDLKKHDQAELDYIAFLLNTRPRKRFGFRTPQDLMEKELEEGLIRVALDS</sequence>
<gene>
    <name evidence="7" type="ORF">C0039_00010</name>
</gene>
<dbReference type="SUPFAM" id="SSF46689">
    <property type="entry name" value="Homeodomain-like"/>
    <property type="match status" value="1"/>
</dbReference>
<name>A0A2N5X7T7_9GAMM</name>
<dbReference type="InterPro" id="IPR001584">
    <property type="entry name" value="Integrase_cat-core"/>
</dbReference>
<dbReference type="InterPro" id="IPR009057">
    <property type="entry name" value="Homeodomain-like_sf"/>
</dbReference>
<evidence type="ECO:0000256" key="3">
    <source>
        <dbReference type="ARBA" id="ARBA00022578"/>
    </source>
</evidence>
<dbReference type="GO" id="GO:0005829">
    <property type="term" value="C:cytosol"/>
    <property type="evidence" value="ECO:0007669"/>
    <property type="project" value="TreeGrafter"/>
</dbReference>
<dbReference type="InterPro" id="IPR001598">
    <property type="entry name" value="Transposase_IS30_CS"/>
</dbReference>